<feature type="transmembrane region" description="Helical" evidence="1">
    <location>
        <begin position="98"/>
        <end position="117"/>
    </location>
</feature>
<name>A0ABU9NF21_9FLAO</name>
<feature type="transmembrane region" description="Helical" evidence="1">
    <location>
        <begin position="33"/>
        <end position="54"/>
    </location>
</feature>
<keyword evidence="3" id="KW-1185">Reference proteome</keyword>
<dbReference type="Proteomes" id="UP001390963">
    <property type="component" value="Unassembled WGS sequence"/>
</dbReference>
<evidence type="ECO:0000313" key="2">
    <source>
        <dbReference type="EMBL" id="MEM0573860.1"/>
    </source>
</evidence>
<reference evidence="2 3" key="1">
    <citation type="submission" date="2024-01" db="EMBL/GenBank/DDBJ databases">
        <title>Aequorivita flavus sp. nov., isolated from deep-sea sediment.</title>
        <authorList>
            <person name="Chen X."/>
        </authorList>
    </citation>
    <scope>NUCLEOTIDE SEQUENCE [LARGE SCALE GENOMIC DNA]</scope>
    <source>
        <strain evidence="2 3">MCCC 1A16935</strain>
    </source>
</reference>
<evidence type="ECO:0000256" key="1">
    <source>
        <dbReference type="SAM" id="Phobius"/>
    </source>
</evidence>
<sequence>MMNNKSTKSNSAPQQTETVTGFLTIRSSSKISLYLTFLTVIAILSPFLHIFYVFDDREGIFGFAYMSSFMYSLSLPLMAICSGLLLKFMSKRIPELRVFLKLIGNSFLFVGFFFMIYTFVPISDFSTSVYFTALAILSVLLTFAAHYLHKAIITTEQRLKKIISKLFDFIILETPRKHVSEEKQIDYVISYEKIINEIGEE</sequence>
<keyword evidence="1" id="KW-0472">Membrane</keyword>
<accession>A0ABU9NF21</accession>
<keyword evidence="1" id="KW-0812">Transmembrane</keyword>
<feature type="transmembrane region" description="Helical" evidence="1">
    <location>
        <begin position="60"/>
        <end position="86"/>
    </location>
</feature>
<proteinExistence type="predicted"/>
<comment type="caution">
    <text evidence="2">The sequence shown here is derived from an EMBL/GenBank/DDBJ whole genome shotgun (WGS) entry which is preliminary data.</text>
</comment>
<dbReference type="EMBL" id="JBANCF010000007">
    <property type="protein sequence ID" value="MEM0573860.1"/>
    <property type="molecule type" value="Genomic_DNA"/>
</dbReference>
<keyword evidence="1" id="KW-1133">Transmembrane helix</keyword>
<organism evidence="2 3">
    <name type="scientific">Aequorivita flava</name>
    <dbReference type="NCBI Taxonomy" id="3114371"/>
    <lineage>
        <taxon>Bacteria</taxon>
        <taxon>Pseudomonadati</taxon>
        <taxon>Bacteroidota</taxon>
        <taxon>Flavobacteriia</taxon>
        <taxon>Flavobacteriales</taxon>
        <taxon>Flavobacteriaceae</taxon>
        <taxon>Aequorivita</taxon>
    </lineage>
</organism>
<dbReference type="RefSeq" id="WP_342687552.1">
    <property type="nucleotide sequence ID" value="NZ_JAZBJM010000007.1"/>
</dbReference>
<feature type="transmembrane region" description="Helical" evidence="1">
    <location>
        <begin position="129"/>
        <end position="148"/>
    </location>
</feature>
<evidence type="ECO:0000313" key="3">
    <source>
        <dbReference type="Proteomes" id="UP001390963"/>
    </source>
</evidence>
<protein>
    <submittedName>
        <fullName evidence="2">Uncharacterized protein</fullName>
    </submittedName>
</protein>
<gene>
    <name evidence="2" type="ORF">VZD24_10050</name>
</gene>